<keyword evidence="18" id="KW-1185">Reference proteome</keyword>
<evidence type="ECO:0000313" key="18">
    <source>
        <dbReference type="Proteomes" id="UP000001514"/>
    </source>
</evidence>
<evidence type="ECO:0000256" key="9">
    <source>
        <dbReference type="ARBA" id="ARBA00022917"/>
    </source>
</evidence>
<reference evidence="17 18" key="1">
    <citation type="journal article" date="2011" name="Science">
        <title>The Selaginella genome identifies genetic changes associated with the evolution of vascular plants.</title>
        <authorList>
            <person name="Banks J.A."/>
            <person name="Nishiyama T."/>
            <person name="Hasebe M."/>
            <person name="Bowman J.L."/>
            <person name="Gribskov M."/>
            <person name="dePamphilis C."/>
            <person name="Albert V.A."/>
            <person name="Aono N."/>
            <person name="Aoyama T."/>
            <person name="Ambrose B.A."/>
            <person name="Ashton N.W."/>
            <person name="Axtell M.J."/>
            <person name="Barker E."/>
            <person name="Barker M.S."/>
            <person name="Bennetzen J.L."/>
            <person name="Bonawitz N.D."/>
            <person name="Chapple C."/>
            <person name="Cheng C."/>
            <person name="Correa L.G."/>
            <person name="Dacre M."/>
            <person name="DeBarry J."/>
            <person name="Dreyer I."/>
            <person name="Elias M."/>
            <person name="Engstrom E.M."/>
            <person name="Estelle M."/>
            <person name="Feng L."/>
            <person name="Finet C."/>
            <person name="Floyd S.K."/>
            <person name="Frommer W.B."/>
            <person name="Fujita T."/>
            <person name="Gramzow L."/>
            <person name="Gutensohn M."/>
            <person name="Harholt J."/>
            <person name="Hattori M."/>
            <person name="Heyl A."/>
            <person name="Hirai T."/>
            <person name="Hiwatashi Y."/>
            <person name="Ishikawa M."/>
            <person name="Iwata M."/>
            <person name="Karol K.G."/>
            <person name="Koehler B."/>
            <person name="Kolukisaoglu U."/>
            <person name="Kubo M."/>
            <person name="Kurata T."/>
            <person name="Lalonde S."/>
            <person name="Li K."/>
            <person name="Li Y."/>
            <person name="Litt A."/>
            <person name="Lyons E."/>
            <person name="Manning G."/>
            <person name="Maruyama T."/>
            <person name="Michael T.P."/>
            <person name="Mikami K."/>
            <person name="Miyazaki S."/>
            <person name="Morinaga S."/>
            <person name="Murata T."/>
            <person name="Mueller-Roeber B."/>
            <person name="Nelson D.R."/>
            <person name="Obara M."/>
            <person name="Oguri Y."/>
            <person name="Olmstead R.G."/>
            <person name="Onodera N."/>
            <person name="Petersen B.L."/>
            <person name="Pils B."/>
            <person name="Prigge M."/>
            <person name="Rensing S.A."/>
            <person name="Riano-Pachon D.M."/>
            <person name="Roberts A.W."/>
            <person name="Sato Y."/>
            <person name="Scheller H.V."/>
            <person name="Schulz B."/>
            <person name="Schulz C."/>
            <person name="Shakirov E.V."/>
            <person name="Shibagaki N."/>
            <person name="Shinohara N."/>
            <person name="Shippen D.E."/>
            <person name="Soerensen I."/>
            <person name="Sotooka R."/>
            <person name="Sugimoto N."/>
            <person name="Sugita M."/>
            <person name="Sumikawa N."/>
            <person name="Tanurdzic M."/>
            <person name="Theissen G."/>
            <person name="Ulvskov P."/>
            <person name="Wakazuki S."/>
            <person name="Weng J.K."/>
            <person name="Willats W.W."/>
            <person name="Wipf D."/>
            <person name="Wolf P.G."/>
            <person name="Yang L."/>
            <person name="Zimmer A.D."/>
            <person name="Zhu Q."/>
            <person name="Mitros T."/>
            <person name="Hellsten U."/>
            <person name="Loque D."/>
            <person name="Otillar R."/>
            <person name="Salamov A."/>
            <person name="Schmutz J."/>
            <person name="Shapiro H."/>
            <person name="Lindquist E."/>
            <person name="Lucas S."/>
            <person name="Rokhsar D."/>
            <person name="Grigoriev I.V."/>
        </authorList>
    </citation>
    <scope>NUCLEOTIDE SEQUENCE [LARGE SCALE GENOMIC DNA]</scope>
</reference>
<proteinExistence type="inferred from homology"/>
<dbReference type="GO" id="GO:0004832">
    <property type="term" value="F:valine-tRNA ligase activity"/>
    <property type="evidence" value="ECO:0000318"/>
    <property type="project" value="GO_Central"/>
</dbReference>
<dbReference type="PANTHER" id="PTHR11946">
    <property type="entry name" value="VALYL-TRNA SYNTHETASES"/>
    <property type="match status" value="1"/>
</dbReference>
<accession>D8S601</accession>
<dbReference type="EC" id="6.1.1.9" evidence="4"/>
<dbReference type="CDD" id="cd07962">
    <property type="entry name" value="Anticodon_Ia_Val"/>
    <property type="match status" value="1"/>
</dbReference>
<feature type="domain" description="Aminoacyl-tRNA synthetase class Ia" evidence="15">
    <location>
        <begin position="25"/>
        <end position="641"/>
    </location>
</feature>
<dbReference type="HAMAP" id="MF_02004">
    <property type="entry name" value="Val_tRNA_synth_type1"/>
    <property type="match status" value="1"/>
</dbReference>
<dbReference type="GO" id="GO:0048608">
    <property type="term" value="P:reproductive structure development"/>
    <property type="evidence" value="ECO:0007669"/>
    <property type="project" value="UniProtKB-ARBA"/>
</dbReference>
<organism evidence="18">
    <name type="scientific">Selaginella moellendorffii</name>
    <name type="common">Spikemoss</name>
    <dbReference type="NCBI Taxonomy" id="88036"/>
    <lineage>
        <taxon>Eukaryota</taxon>
        <taxon>Viridiplantae</taxon>
        <taxon>Streptophyta</taxon>
        <taxon>Embryophyta</taxon>
        <taxon>Tracheophyta</taxon>
        <taxon>Lycopodiopsida</taxon>
        <taxon>Selaginellales</taxon>
        <taxon>Selaginellaceae</taxon>
        <taxon>Selaginella</taxon>
    </lineage>
</organism>
<dbReference type="PANTHER" id="PTHR11946:SF109">
    <property type="entry name" value="VALINE--TRNA LIGASE"/>
    <property type="match status" value="1"/>
</dbReference>
<evidence type="ECO:0000256" key="1">
    <source>
        <dbReference type="ARBA" id="ARBA00004173"/>
    </source>
</evidence>
<dbReference type="STRING" id="88036.D8S601"/>
<evidence type="ECO:0000256" key="3">
    <source>
        <dbReference type="ARBA" id="ARBA00005594"/>
    </source>
</evidence>
<dbReference type="InterPro" id="IPR013155">
    <property type="entry name" value="M/V/L/I-tRNA-synth_anticd-bd"/>
</dbReference>
<dbReference type="AlphaFoldDB" id="D8S601"/>
<dbReference type="GO" id="GO:0006438">
    <property type="term" value="P:valyl-tRNA aminoacylation"/>
    <property type="evidence" value="ECO:0000318"/>
    <property type="project" value="GO_Central"/>
</dbReference>
<dbReference type="Gramene" id="EFJ20262">
    <property type="protein sequence ID" value="EFJ20262"/>
    <property type="gene ID" value="SELMODRAFT_443981"/>
</dbReference>
<dbReference type="PRINTS" id="PR00986">
    <property type="entry name" value="TRNASYNTHVAL"/>
</dbReference>
<evidence type="ECO:0000256" key="2">
    <source>
        <dbReference type="ARBA" id="ARBA00004496"/>
    </source>
</evidence>
<dbReference type="FunFam" id="1.10.730.10:FF:000009">
    <property type="entry name" value="Valine--tRNA ligase, mitochondrial"/>
    <property type="match status" value="1"/>
</dbReference>
<dbReference type="NCBIfam" id="NF004349">
    <property type="entry name" value="PRK05729.1"/>
    <property type="match status" value="1"/>
</dbReference>
<dbReference type="GO" id="GO:0005829">
    <property type="term" value="C:cytosol"/>
    <property type="evidence" value="ECO:0000318"/>
    <property type="project" value="GO_Central"/>
</dbReference>
<dbReference type="GO" id="GO:0005524">
    <property type="term" value="F:ATP binding"/>
    <property type="evidence" value="ECO:0007669"/>
    <property type="project" value="UniProtKB-KW"/>
</dbReference>
<evidence type="ECO:0000256" key="13">
    <source>
        <dbReference type="ARBA" id="ARBA00047552"/>
    </source>
</evidence>
<keyword evidence="6 14" id="KW-0436">Ligase</keyword>
<evidence type="ECO:0000259" key="16">
    <source>
        <dbReference type="Pfam" id="PF08264"/>
    </source>
</evidence>
<dbReference type="SUPFAM" id="SSF50677">
    <property type="entry name" value="ValRS/IleRS/LeuRS editing domain"/>
    <property type="match status" value="1"/>
</dbReference>
<keyword evidence="10 14" id="KW-0030">Aminoacyl-tRNA synthetase</keyword>
<dbReference type="Gene3D" id="1.10.730.10">
    <property type="entry name" value="Isoleucyl-tRNA Synthetase, Domain 1"/>
    <property type="match status" value="1"/>
</dbReference>
<dbReference type="FunFam" id="3.40.50.620:FF:000078">
    <property type="entry name" value="Valine--tRNA ligase, mitochondrial"/>
    <property type="match status" value="1"/>
</dbReference>
<evidence type="ECO:0000256" key="6">
    <source>
        <dbReference type="ARBA" id="ARBA00022598"/>
    </source>
</evidence>
<dbReference type="InParanoid" id="D8S601"/>
<evidence type="ECO:0000256" key="7">
    <source>
        <dbReference type="ARBA" id="ARBA00022741"/>
    </source>
</evidence>
<dbReference type="CDD" id="cd00817">
    <property type="entry name" value="ValRS_core"/>
    <property type="match status" value="1"/>
</dbReference>
<sequence length="1031" mass="116875">MAAEKKPLDPTMEPGYNPADVQAGWYSWWEACGFFGADAASTEPKFVMVLPPPNVTGHLHLGHALTVSVQDALVRHSRMSGRVTLWLPGVDHAGIATQVVVEKKLASTQNLTRHDLGRDAFVKKVWEWKTEYGGAICSQLRTMGASLDWSRECFTMDLQRSRAVTEAFVRLYKAGLIYRANRIVKWDCFLKTAISDIEVEHTGDVEATSLSVPGYDKKVPFGWMFHFAYPVEGSSEEIVVATTRPETMFGDTAVAVHPDDPRFAHLHGKFLAHPFNGRRIPVIQDSKVKINEGTGAVKITPAHDEKDFERGKRHGLEFINILTDDGRINENGGHEFEGLKRYIARERVLEALERKKLFRGKFPHKMPLAICSRSNDVLEPMMKPQWYVDCKEMAVRACEALRNNELQIVPSSFADIWWLENIEDWCVSRQLWWGHRIPAWYAVLDADEDQTFGIYDDHWAVADSEQAADAEIKQRFPGATFKLQHDPDVLDTWFSSGLFPFSSLGWPDSTADYAAFYPTTVLETGHDILFFWVARMVMLGTQLTGQLPFKTVLLHGMVRDAHKRKMSKSLGNVIDPLDVISGISLDGLVAKLALLNLQPSELKQATEGLHKDFPRGIPECGVDALRFGLIAYTAQAENMNLNIQRFLGYRQWCNKLWNAVRFARLNFHDGFEPEEDLDISSLPWSCKWILSSLNDIVCKINKSFARYDLSGASSAVYSWWQYSLCDVFIELVKPLLSSEELGEDGKAATRSTLYICLDSGLRMLHPFMPFITEELWQRLPHKNKSEERSSIMTASYPTEKPGWSNHEVEKEMELISSVVKTARSLHAAAELKPRQRPECYLVTEDEDRAGLFNSKVLEVSTLAKLSSVKVVKRIFEVPPACGISVIDGKLSVCLVFEGLSIVRRELDKLVTQQEDDRRKVEALAEKMAVNNNNAARGAFEAKVTRLQEEMQNRDATIRSLMEKLPYELPKGLFFEQVVGRCDIKDVARWKLVDKQWKLALEAVECSKLVLINNAMVSKKELPVLRRQDSRK</sequence>
<evidence type="ECO:0000256" key="11">
    <source>
        <dbReference type="ARBA" id="ARBA00029936"/>
    </source>
</evidence>
<dbReference type="GO" id="GO:0002161">
    <property type="term" value="F:aminoacyl-tRNA deacylase activity"/>
    <property type="evidence" value="ECO:0007669"/>
    <property type="project" value="InterPro"/>
</dbReference>
<dbReference type="Gene3D" id="3.90.740.10">
    <property type="entry name" value="Valyl/Leucyl/Isoleucyl-tRNA synthetase, editing domain"/>
    <property type="match status" value="2"/>
</dbReference>
<dbReference type="PROSITE" id="PS00178">
    <property type="entry name" value="AA_TRNA_LIGASE_I"/>
    <property type="match status" value="1"/>
</dbReference>
<dbReference type="GO" id="GO:0009791">
    <property type="term" value="P:post-embryonic development"/>
    <property type="evidence" value="ECO:0007669"/>
    <property type="project" value="UniProtKB-ARBA"/>
</dbReference>
<dbReference type="SUPFAM" id="SSF47323">
    <property type="entry name" value="Anticodon-binding domain of a subclass of class I aminoacyl-tRNA synthetases"/>
    <property type="match status" value="1"/>
</dbReference>
<dbReference type="Pfam" id="PF00133">
    <property type="entry name" value="tRNA-synt_1"/>
    <property type="match status" value="1"/>
</dbReference>
<evidence type="ECO:0000256" key="10">
    <source>
        <dbReference type="ARBA" id="ARBA00023146"/>
    </source>
</evidence>
<dbReference type="OMA" id="CATINLP"/>
<dbReference type="eggNOG" id="KOG0432">
    <property type="taxonomic scope" value="Eukaryota"/>
</dbReference>
<dbReference type="InterPro" id="IPR002300">
    <property type="entry name" value="aa-tRNA-synth_Ia"/>
</dbReference>
<dbReference type="FunFam" id="3.90.740.10:FF:000005">
    <property type="entry name" value="Valine--tRNA ligase, mitochondrial"/>
    <property type="match status" value="1"/>
</dbReference>
<comment type="catalytic activity">
    <reaction evidence="13">
        <text>tRNA(Val) + L-valine + ATP = L-valyl-tRNA(Val) + AMP + diphosphate</text>
        <dbReference type="Rhea" id="RHEA:10704"/>
        <dbReference type="Rhea" id="RHEA-COMP:9672"/>
        <dbReference type="Rhea" id="RHEA-COMP:9708"/>
        <dbReference type="ChEBI" id="CHEBI:30616"/>
        <dbReference type="ChEBI" id="CHEBI:33019"/>
        <dbReference type="ChEBI" id="CHEBI:57762"/>
        <dbReference type="ChEBI" id="CHEBI:78442"/>
        <dbReference type="ChEBI" id="CHEBI:78537"/>
        <dbReference type="ChEBI" id="CHEBI:456215"/>
        <dbReference type="EC" id="6.1.1.9"/>
    </reaction>
</comment>
<keyword evidence="7 14" id="KW-0547">Nucleotide-binding</keyword>
<dbReference type="InterPro" id="IPR001412">
    <property type="entry name" value="aa-tRNA-synth_I_CS"/>
</dbReference>
<evidence type="ECO:0000256" key="4">
    <source>
        <dbReference type="ARBA" id="ARBA00013169"/>
    </source>
</evidence>
<dbReference type="SUPFAM" id="SSF52374">
    <property type="entry name" value="Nucleotidylyl transferase"/>
    <property type="match status" value="1"/>
</dbReference>
<keyword evidence="5" id="KW-0963">Cytoplasm</keyword>
<dbReference type="InterPro" id="IPR033705">
    <property type="entry name" value="Anticodon_Ia_Val"/>
</dbReference>
<feature type="domain" description="Methionyl/Valyl/Leucyl/Isoleucyl-tRNA synthetase anticodon-binding" evidence="16">
    <location>
        <begin position="687"/>
        <end position="836"/>
    </location>
</feature>
<dbReference type="GO" id="GO:0005739">
    <property type="term" value="C:mitochondrion"/>
    <property type="evidence" value="ECO:0007669"/>
    <property type="project" value="UniProtKB-SubCell"/>
</dbReference>
<evidence type="ECO:0000256" key="12">
    <source>
        <dbReference type="ARBA" id="ARBA00040837"/>
    </source>
</evidence>
<comment type="similarity">
    <text evidence="3 14">Belongs to the class-I aminoacyl-tRNA synthetase family.</text>
</comment>
<dbReference type="EMBL" id="GL377603">
    <property type="protein sequence ID" value="EFJ20262.1"/>
    <property type="molecule type" value="Genomic_DNA"/>
</dbReference>
<gene>
    <name evidence="17" type="ORF">SELMODRAFT_443981</name>
</gene>
<keyword evidence="9 14" id="KW-0648">Protein biosynthesis</keyword>
<dbReference type="InterPro" id="IPR009008">
    <property type="entry name" value="Val/Leu/Ile-tRNA-synth_edit"/>
</dbReference>
<dbReference type="InterPro" id="IPR009080">
    <property type="entry name" value="tRNAsynth_Ia_anticodon-bd"/>
</dbReference>
<dbReference type="Gene3D" id="3.40.50.620">
    <property type="entry name" value="HUPs"/>
    <property type="match status" value="2"/>
</dbReference>
<name>D8S601_SELML</name>
<comment type="subcellular location">
    <subcellularLocation>
        <location evidence="2">Cytoplasm</location>
    </subcellularLocation>
    <subcellularLocation>
        <location evidence="1">Mitochondrion</location>
    </subcellularLocation>
</comment>
<dbReference type="NCBIfam" id="TIGR00422">
    <property type="entry name" value="valS"/>
    <property type="match status" value="1"/>
</dbReference>
<evidence type="ECO:0000259" key="15">
    <source>
        <dbReference type="Pfam" id="PF00133"/>
    </source>
</evidence>
<evidence type="ECO:0000256" key="8">
    <source>
        <dbReference type="ARBA" id="ARBA00022840"/>
    </source>
</evidence>
<dbReference type="FunFam" id="3.40.50.620:FF:000020">
    <property type="entry name" value="Valine--tRNA ligase, mitochondrial"/>
    <property type="match status" value="1"/>
</dbReference>
<keyword evidence="8 14" id="KW-0067">ATP-binding</keyword>
<dbReference type="InterPro" id="IPR014729">
    <property type="entry name" value="Rossmann-like_a/b/a_fold"/>
</dbReference>
<dbReference type="Pfam" id="PF08264">
    <property type="entry name" value="Anticodon_1"/>
    <property type="match status" value="1"/>
</dbReference>
<evidence type="ECO:0000256" key="14">
    <source>
        <dbReference type="RuleBase" id="RU363035"/>
    </source>
</evidence>
<dbReference type="HOGENOM" id="CLU_001493_0_1_1"/>
<evidence type="ECO:0000256" key="5">
    <source>
        <dbReference type="ARBA" id="ARBA00022490"/>
    </source>
</evidence>
<dbReference type="InterPro" id="IPR002303">
    <property type="entry name" value="Valyl-tRNA_ligase"/>
</dbReference>
<dbReference type="KEGG" id="smo:SELMODRAFT_443981"/>
<evidence type="ECO:0000313" key="17">
    <source>
        <dbReference type="EMBL" id="EFJ20262.1"/>
    </source>
</evidence>
<protein>
    <recommendedName>
        <fullName evidence="12">Valine--tRNA ligase, mitochondrial</fullName>
        <ecNumber evidence="4">6.1.1.9</ecNumber>
    </recommendedName>
    <alternativeName>
        <fullName evidence="11">Valyl-tRNA synthetase</fullName>
    </alternativeName>
</protein>
<dbReference type="Proteomes" id="UP000001514">
    <property type="component" value="Unassembled WGS sequence"/>
</dbReference>